<dbReference type="AlphaFoldDB" id="A0A0M9UC89"/>
<dbReference type="Proteomes" id="UP000037784">
    <property type="component" value="Unassembled WGS sequence"/>
</dbReference>
<dbReference type="PANTHER" id="PTHR11358:SF26">
    <property type="entry name" value="GUANIDINO ACID HYDROLASE, MITOCHONDRIAL"/>
    <property type="match status" value="1"/>
</dbReference>
<dbReference type="Proteomes" id="UP000050502">
    <property type="component" value="Unassembled WGS sequence"/>
</dbReference>
<dbReference type="Pfam" id="PF00491">
    <property type="entry name" value="Arginase"/>
    <property type="match status" value="1"/>
</dbReference>
<dbReference type="STRING" id="872965.SE16_11995"/>
<dbReference type="PATRIC" id="fig|872965.6.peg.2863"/>
<feature type="binding site" evidence="4">
    <location>
        <position position="137"/>
    </location>
    <ligand>
        <name>Mn(2+)</name>
        <dbReference type="ChEBI" id="CHEBI:29035"/>
        <label>1</label>
    </ligand>
</feature>
<keyword evidence="4" id="KW-0464">Manganese</keyword>
<keyword evidence="3 5" id="KW-0378">Hydrolase</keyword>
<evidence type="ECO:0000313" key="8">
    <source>
        <dbReference type="Proteomes" id="UP000050502"/>
    </source>
</evidence>
<feature type="binding site" evidence="4">
    <location>
        <position position="224"/>
    </location>
    <ligand>
        <name>Mn(2+)</name>
        <dbReference type="ChEBI" id="CHEBI:29035"/>
        <label>1</label>
    </ligand>
</feature>
<comment type="cofactor">
    <cofactor evidence="4">
        <name>Mn(2+)</name>
        <dbReference type="ChEBI" id="CHEBI:29035"/>
    </cofactor>
    <text evidence="4">Binds 2 manganese ions per subunit.</text>
</comment>
<reference evidence="7" key="3">
    <citation type="submission" date="2015-08" db="EMBL/GenBank/DDBJ databases">
        <title>Draft Genome Sequence of a Heterotrophic Facultative Anaerobic Bacterium Ardenticatena maritima Strain 110S.</title>
        <authorList>
            <person name="Kawaichi S."/>
            <person name="Yoshida T."/>
            <person name="Sako Y."/>
            <person name="Nakamura R."/>
        </authorList>
    </citation>
    <scope>NUCLEOTIDE SEQUENCE [LARGE SCALE GENOMIC DNA]</scope>
    <source>
        <strain evidence="7">110S</strain>
    </source>
</reference>
<evidence type="ECO:0000313" key="6">
    <source>
        <dbReference type="EMBL" id="KPL87226.1"/>
    </source>
</evidence>
<evidence type="ECO:0000313" key="5">
    <source>
        <dbReference type="EMBL" id="GAP62607.1"/>
    </source>
</evidence>
<keyword evidence="2 4" id="KW-0479">Metal-binding</keyword>
<dbReference type="NCBIfam" id="TIGR01230">
    <property type="entry name" value="agmatinase"/>
    <property type="match status" value="1"/>
</dbReference>
<dbReference type="PIRSF" id="PIRSF036979">
    <property type="entry name" value="Arginase"/>
    <property type="match status" value="1"/>
</dbReference>
<dbReference type="PROSITE" id="PS51409">
    <property type="entry name" value="ARGINASE_2"/>
    <property type="match status" value="1"/>
</dbReference>
<gene>
    <name evidence="5" type="ORF">ARMA_1030</name>
    <name evidence="6" type="ORF">SE16_11995</name>
</gene>
<evidence type="ECO:0000256" key="2">
    <source>
        <dbReference type="ARBA" id="ARBA00022723"/>
    </source>
</evidence>
<feature type="binding site" evidence="4">
    <location>
        <position position="113"/>
    </location>
    <ligand>
        <name>Mn(2+)</name>
        <dbReference type="ChEBI" id="CHEBI:29035"/>
        <label>1</label>
    </ligand>
</feature>
<dbReference type="EMBL" id="BBZA01000068">
    <property type="protein sequence ID" value="GAP62607.1"/>
    <property type="molecule type" value="Genomic_DNA"/>
</dbReference>
<name>A0A0M9UC89_9CHLR</name>
<dbReference type="InterPro" id="IPR023696">
    <property type="entry name" value="Ureohydrolase_dom_sf"/>
</dbReference>
<evidence type="ECO:0000256" key="3">
    <source>
        <dbReference type="ARBA" id="ARBA00022801"/>
    </source>
</evidence>
<dbReference type="GO" id="GO:0008783">
    <property type="term" value="F:agmatinase activity"/>
    <property type="evidence" value="ECO:0007669"/>
    <property type="project" value="UniProtKB-EC"/>
</dbReference>
<keyword evidence="7" id="KW-1185">Reference proteome</keyword>
<feature type="binding site" evidence="4">
    <location>
        <position position="226"/>
    </location>
    <ligand>
        <name>Mn(2+)</name>
        <dbReference type="ChEBI" id="CHEBI:29035"/>
        <label>1</label>
    </ligand>
</feature>
<dbReference type="CDD" id="cd11593">
    <property type="entry name" value="Agmatinase-like_2"/>
    <property type="match status" value="1"/>
</dbReference>
<evidence type="ECO:0000256" key="4">
    <source>
        <dbReference type="PIRSR" id="PIRSR036979-1"/>
    </source>
</evidence>
<dbReference type="RefSeq" id="WP_054492516.1">
    <property type="nucleotide sequence ID" value="NZ_BBZA01000068.1"/>
</dbReference>
<dbReference type="EC" id="3.5.3.11" evidence="5"/>
<reference evidence="5 7" key="1">
    <citation type="journal article" date="2015" name="Genome Announc.">
        <title>Draft Genome Sequence of a Heterotrophic Facultative Anaerobic Thermophilic Bacterium, Ardenticatena maritima Strain 110ST.</title>
        <authorList>
            <person name="Kawaichi S."/>
            <person name="Yoshida T."/>
            <person name="Sako Y."/>
            <person name="Nakamura R."/>
        </authorList>
    </citation>
    <scope>NUCLEOTIDE SEQUENCE [LARGE SCALE GENOMIC DNA]</scope>
    <source>
        <strain evidence="5 7">110S</strain>
    </source>
</reference>
<evidence type="ECO:0000313" key="7">
    <source>
        <dbReference type="Proteomes" id="UP000037784"/>
    </source>
</evidence>
<organism evidence="5 7">
    <name type="scientific">Ardenticatena maritima</name>
    <dbReference type="NCBI Taxonomy" id="872965"/>
    <lineage>
        <taxon>Bacteria</taxon>
        <taxon>Bacillati</taxon>
        <taxon>Chloroflexota</taxon>
        <taxon>Ardenticatenia</taxon>
        <taxon>Ardenticatenales</taxon>
        <taxon>Ardenticatenaceae</taxon>
        <taxon>Ardenticatena</taxon>
    </lineage>
</organism>
<dbReference type="GO" id="GO:0033389">
    <property type="term" value="P:putrescine biosynthetic process from arginine, via agmatine"/>
    <property type="evidence" value="ECO:0007669"/>
    <property type="project" value="TreeGrafter"/>
</dbReference>
<feature type="binding site" evidence="4">
    <location>
        <position position="141"/>
    </location>
    <ligand>
        <name>Mn(2+)</name>
        <dbReference type="ChEBI" id="CHEBI:29035"/>
        <label>1</label>
    </ligand>
</feature>
<feature type="binding site" evidence="4">
    <location>
        <position position="139"/>
    </location>
    <ligand>
        <name>Mn(2+)</name>
        <dbReference type="ChEBI" id="CHEBI:29035"/>
        <label>1</label>
    </ligand>
</feature>
<dbReference type="GO" id="GO:0046872">
    <property type="term" value="F:metal ion binding"/>
    <property type="evidence" value="ECO:0007669"/>
    <property type="project" value="UniProtKB-KW"/>
</dbReference>
<dbReference type="SUPFAM" id="SSF52768">
    <property type="entry name" value="Arginase/deacetylase"/>
    <property type="match status" value="1"/>
</dbReference>
<dbReference type="OrthoDB" id="9788689at2"/>
<protein>
    <submittedName>
        <fullName evidence="5">Agmatinase</fullName>
        <ecNumber evidence="5">3.5.3.11</ecNumber>
    </submittedName>
</protein>
<dbReference type="PANTHER" id="PTHR11358">
    <property type="entry name" value="ARGINASE/AGMATINASE"/>
    <property type="match status" value="1"/>
</dbReference>
<sequence>MPEFLHPNFLGLPEEYTRLETARAIVLPIPYEATVSYEAGTRRGPAAILEASAQVELYDREFDDEPALHYGVHTLPALLPNFASPEAMVADIAEAVAMYAQPGRLLVVLGGEHTITAGVMQGVAQVYGEPLTMVQLDAHADLRNEFEGSPYSHACVARRVLDAGYGEVLQLGIRSVCTEEMDVIRREERVRVWFAEDVHMRPLQQTLDELAERVRGKRVHLTIDVDGLDPSIVPTTGTPEPGGLTWYQTLAIVRTVAEAADVVSVDCVELSPRAGLHMADFAVAKLLYKTMNYVLMKA</sequence>
<dbReference type="InParanoid" id="A0A0M9UC89"/>
<dbReference type="InterPro" id="IPR005925">
    <property type="entry name" value="Agmatinase-rel"/>
</dbReference>
<comment type="similarity">
    <text evidence="1">Belongs to the arginase family. Agmatinase subfamily.</text>
</comment>
<accession>A0A0M9UC89</accession>
<proteinExistence type="inferred from homology"/>
<dbReference type="InterPro" id="IPR006035">
    <property type="entry name" value="Ureohydrolase"/>
</dbReference>
<comment type="caution">
    <text evidence="5">The sequence shown here is derived from an EMBL/GenBank/DDBJ whole genome shotgun (WGS) entry which is preliminary data.</text>
</comment>
<reference evidence="6 8" key="2">
    <citation type="submission" date="2015-07" db="EMBL/GenBank/DDBJ databases">
        <title>Whole genome sequence of Ardenticatena maritima DSM 23922.</title>
        <authorList>
            <person name="Hemp J."/>
            <person name="Ward L.M."/>
            <person name="Pace L.A."/>
            <person name="Fischer W.W."/>
        </authorList>
    </citation>
    <scope>NUCLEOTIDE SEQUENCE [LARGE SCALE GENOMIC DNA]</scope>
    <source>
        <strain evidence="6 8">110S</strain>
    </source>
</reference>
<dbReference type="EMBL" id="LGKN01000006">
    <property type="protein sequence ID" value="KPL87226.1"/>
    <property type="molecule type" value="Genomic_DNA"/>
</dbReference>
<evidence type="ECO:0000256" key="1">
    <source>
        <dbReference type="ARBA" id="ARBA00009227"/>
    </source>
</evidence>
<dbReference type="Gene3D" id="3.40.800.10">
    <property type="entry name" value="Ureohydrolase domain"/>
    <property type="match status" value="1"/>
</dbReference>